<feature type="domain" description="IF rod" evidence="4">
    <location>
        <begin position="68"/>
        <end position="195"/>
    </location>
</feature>
<dbReference type="InterPro" id="IPR002957">
    <property type="entry name" value="Keratin_I"/>
</dbReference>
<dbReference type="PANTHER" id="PTHR23239">
    <property type="entry name" value="INTERMEDIATE FILAMENT"/>
    <property type="match status" value="1"/>
</dbReference>
<name>A0A4W6E105_LATCA</name>
<dbReference type="Proteomes" id="UP000314980">
    <property type="component" value="Unassembled WGS sequence"/>
</dbReference>
<dbReference type="PANTHER" id="PTHR23239:SF367">
    <property type="entry name" value="KERATIN 15-RELATED"/>
    <property type="match status" value="1"/>
</dbReference>
<evidence type="ECO:0000256" key="2">
    <source>
        <dbReference type="ARBA" id="ARBA00023054"/>
    </source>
</evidence>
<reference evidence="5" key="2">
    <citation type="submission" date="2025-08" db="UniProtKB">
        <authorList>
            <consortium name="Ensembl"/>
        </authorList>
    </citation>
    <scope>IDENTIFICATION</scope>
</reference>
<dbReference type="GO" id="GO:0005882">
    <property type="term" value="C:intermediate filament"/>
    <property type="evidence" value="ECO:0007669"/>
    <property type="project" value="UniProtKB-KW"/>
</dbReference>
<evidence type="ECO:0000256" key="1">
    <source>
        <dbReference type="ARBA" id="ARBA00022754"/>
    </source>
</evidence>
<keyword evidence="2 3" id="KW-0175">Coiled coil</keyword>
<accession>A0A4W6E105</accession>
<evidence type="ECO:0000313" key="5">
    <source>
        <dbReference type="Ensembl" id="ENSLCAP00010032152.1"/>
    </source>
</evidence>
<sequence length="195" mass="21256">MASIYRTSSTRGSLLGSMKAPSVYGGSGGHGVRISSTSAARSFSSAAGGGAAAGGFNLADAIDISDNKKMAMQNLNDRLASYLEKVRNLEKANAELELKIRQFLESKTKPEGHDCSAYKAVISGLQDQVRPGSDSVLRFNELAMRQGVEADIIDLEMQIEALREELIQLKKNHEEVGVKLQAHSDLRYIMKYFNQ</sequence>
<dbReference type="GO" id="GO:0005198">
    <property type="term" value="F:structural molecule activity"/>
    <property type="evidence" value="ECO:0007669"/>
    <property type="project" value="InterPro"/>
</dbReference>
<proteinExistence type="predicted"/>
<dbReference type="Pfam" id="PF00038">
    <property type="entry name" value="Filament"/>
    <property type="match status" value="1"/>
</dbReference>
<dbReference type="SUPFAM" id="SSF64593">
    <property type="entry name" value="Intermediate filament protein, coiled coil region"/>
    <property type="match status" value="1"/>
</dbReference>
<dbReference type="AlphaFoldDB" id="A0A4W6E105"/>
<keyword evidence="1" id="KW-0403">Intermediate filament</keyword>
<dbReference type="STRING" id="8187.ENSLCAP00010032152"/>
<feature type="coiled-coil region" evidence="3">
    <location>
        <begin position="145"/>
        <end position="179"/>
    </location>
</feature>
<evidence type="ECO:0000259" key="4">
    <source>
        <dbReference type="PROSITE" id="PS51842"/>
    </source>
</evidence>
<reference evidence="6" key="1">
    <citation type="submission" date="2015-09" db="EMBL/GenBank/DDBJ databases">
        <authorList>
            <person name="Sai Rama Sridatta P."/>
        </authorList>
    </citation>
    <scope>NUCLEOTIDE SEQUENCE [LARGE SCALE GENOMIC DNA]</scope>
</reference>
<organism evidence="5 6">
    <name type="scientific">Lates calcarifer</name>
    <name type="common">Barramundi</name>
    <name type="synonym">Holocentrus calcarifer</name>
    <dbReference type="NCBI Taxonomy" id="8187"/>
    <lineage>
        <taxon>Eukaryota</taxon>
        <taxon>Metazoa</taxon>
        <taxon>Chordata</taxon>
        <taxon>Craniata</taxon>
        <taxon>Vertebrata</taxon>
        <taxon>Euteleostomi</taxon>
        <taxon>Actinopterygii</taxon>
        <taxon>Neopterygii</taxon>
        <taxon>Teleostei</taxon>
        <taxon>Neoteleostei</taxon>
        <taxon>Acanthomorphata</taxon>
        <taxon>Carangaria</taxon>
        <taxon>Carangaria incertae sedis</taxon>
        <taxon>Centropomidae</taxon>
        <taxon>Lates</taxon>
    </lineage>
</organism>
<dbReference type="PROSITE" id="PS51842">
    <property type="entry name" value="IF_ROD_2"/>
    <property type="match status" value="1"/>
</dbReference>
<feature type="coiled-coil region" evidence="3">
    <location>
        <begin position="72"/>
        <end position="106"/>
    </location>
</feature>
<evidence type="ECO:0000256" key="3">
    <source>
        <dbReference type="SAM" id="Coils"/>
    </source>
</evidence>
<reference evidence="5" key="3">
    <citation type="submission" date="2025-09" db="UniProtKB">
        <authorList>
            <consortium name="Ensembl"/>
        </authorList>
    </citation>
    <scope>IDENTIFICATION</scope>
</reference>
<dbReference type="GeneTree" id="ENSGT00950000182969"/>
<dbReference type="InParanoid" id="A0A4W6E105"/>
<evidence type="ECO:0000313" key="6">
    <source>
        <dbReference type="Proteomes" id="UP000314980"/>
    </source>
</evidence>
<keyword evidence="6" id="KW-1185">Reference proteome</keyword>
<protein>
    <recommendedName>
        <fullName evidence="4">IF rod domain-containing protein</fullName>
    </recommendedName>
</protein>
<dbReference type="Ensembl" id="ENSLCAT00010032882.1">
    <property type="protein sequence ID" value="ENSLCAP00010032152.1"/>
    <property type="gene ID" value="ENSLCAG00010015117.1"/>
</dbReference>
<dbReference type="InterPro" id="IPR039008">
    <property type="entry name" value="IF_rod_dom"/>
</dbReference>